<dbReference type="PANTHER" id="PTHR46112">
    <property type="entry name" value="AMINOPEPTIDASE"/>
    <property type="match status" value="1"/>
</dbReference>
<evidence type="ECO:0000313" key="2">
    <source>
        <dbReference type="EMBL" id="GAH40073.1"/>
    </source>
</evidence>
<reference evidence="2" key="1">
    <citation type="journal article" date="2014" name="Front. Microbiol.">
        <title>High frequency of phylogenetically diverse reductive dehalogenase-homologous genes in deep subseafloor sedimentary metagenomes.</title>
        <authorList>
            <person name="Kawai M."/>
            <person name="Futagami T."/>
            <person name="Toyoda A."/>
            <person name="Takaki Y."/>
            <person name="Nishi S."/>
            <person name="Hori S."/>
            <person name="Arai W."/>
            <person name="Tsubouchi T."/>
            <person name="Morono Y."/>
            <person name="Uchiyama I."/>
            <person name="Ito T."/>
            <person name="Fujiyama A."/>
            <person name="Inagaki F."/>
            <person name="Takami H."/>
        </authorList>
    </citation>
    <scope>NUCLEOTIDE SEQUENCE</scope>
    <source>
        <strain evidence="2">Expedition CK06-06</strain>
    </source>
</reference>
<accession>X1H468</accession>
<protein>
    <recommendedName>
        <fullName evidence="1">Creatinase N-terminal domain-containing protein</fullName>
    </recommendedName>
</protein>
<dbReference type="EMBL" id="BARU01013718">
    <property type="protein sequence ID" value="GAH40073.1"/>
    <property type="molecule type" value="Genomic_DNA"/>
</dbReference>
<proteinExistence type="predicted"/>
<dbReference type="InterPro" id="IPR050659">
    <property type="entry name" value="Peptidase_M24B"/>
</dbReference>
<sequence length="190" mass="20902">MKEDDMTTILDDVAARGRAAPFDTGLLDGLMDDAGLDVVVLTSKHNVQYLLGGYQFFFFHYMDAIGVSRYLPAVVYQKGRPGNAAYFANALEIYEKQLDKFWLPTVDTSSWGSRDAITAAARHIRAIGAGKGRIGVEMSFLAADAHAVLMEELPAATIVDAHLPLERLRARKSEAELELLRQASERVVDA</sequence>
<dbReference type="Gene3D" id="3.40.350.10">
    <property type="entry name" value="Creatinase/prolidase N-terminal domain"/>
    <property type="match status" value="1"/>
</dbReference>
<name>X1H468_9ZZZZ</name>
<dbReference type="SUPFAM" id="SSF53092">
    <property type="entry name" value="Creatinase/prolidase N-terminal domain"/>
    <property type="match status" value="1"/>
</dbReference>
<dbReference type="InterPro" id="IPR029149">
    <property type="entry name" value="Creatin/AminoP/Spt16_N"/>
</dbReference>
<dbReference type="Pfam" id="PF01321">
    <property type="entry name" value="Creatinase_N"/>
    <property type="match status" value="1"/>
</dbReference>
<organism evidence="2">
    <name type="scientific">marine sediment metagenome</name>
    <dbReference type="NCBI Taxonomy" id="412755"/>
    <lineage>
        <taxon>unclassified sequences</taxon>
        <taxon>metagenomes</taxon>
        <taxon>ecological metagenomes</taxon>
    </lineage>
</organism>
<gene>
    <name evidence="2" type="ORF">S03H2_24609</name>
</gene>
<evidence type="ECO:0000259" key="1">
    <source>
        <dbReference type="Pfam" id="PF01321"/>
    </source>
</evidence>
<dbReference type="AlphaFoldDB" id="X1H468"/>
<dbReference type="InterPro" id="IPR000587">
    <property type="entry name" value="Creatinase_N"/>
</dbReference>
<feature type="domain" description="Creatinase N-terminal" evidence="1">
    <location>
        <begin position="28"/>
        <end position="170"/>
    </location>
</feature>
<dbReference type="PANTHER" id="PTHR46112:SF3">
    <property type="entry name" value="AMINOPEPTIDASE YPDF"/>
    <property type="match status" value="1"/>
</dbReference>
<comment type="caution">
    <text evidence="2">The sequence shown here is derived from an EMBL/GenBank/DDBJ whole genome shotgun (WGS) entry which is preliminary data.</text>
</comment>
<feature type="non-terminal residue" evidence="2">
    <location>
        <position position="190"/>
    </location>
</feature>